<organism evidence="3 4">
    <name type="scientific">Ditylenchus dipsaci</name>
    <dbReference type="NCBI Taxonomy" id="166011"/>
    <lineage>
        <taxon>Eukaryota</taxon>
        <taxon>Metazoa</taxon>
        <taxon>Ecdysozoa</taxon>
        <taxon>Nematoda</taxon>
        <taxon>Chromadorea</taxon>
        <taxon>Rhabditida</taxon>
        <taxon>Tylenchina</taxon>
        <taxon>Tylenchomorpha</taxon>
        <taxon>Sphaerularioidea</taxon>
        <taxon>Anguinidae</taxon>
        <taxon>Anguininae</taxon>
        <taxon>Ditylenchus</taxon>
    </lineage>
</organism>
<reference evidence="4" key="1">
    <citation type="submission" date="2022-11" db="UniProtKB">
        <authorList>
            <consortium name="WormBaseParasite"/>
        </authorList>
    </citation>
    <scope>IDENTIFICATION</scope>
</reference>
<feature type="region of interest" description="Disordered" evidence="1">
    <location>
        <begin position="129"/>
        <end position="211"/>
    </location>
</feature>
<feature type="chain" id="PRO_5037894768" evidence="2">
    <location>
        <begin position="18"/>
        <end position="236"/>
    </location>
</feature>
<protein>
    <submittedName>
        <fullName evidence="4">Uncharacterized protein</fullName>
    </submittedName>
</protein>
<name>A0A915EQU6_9BILA</name>
<keyword evidence="3" id="KW-1185">Reference proteome</keyword>
<evidence type="ECO:0000256" key="1">
    <source>
        <dbReference type="SAM" id="MobiDB-lite"/>
    </source>
</evidence>
<keyword evidence="2" id="KW-0732">Signal</keyword>
<evidence type="ECO:0000313" key="3">
    <source>
        <dbReference type="Proteomes" id="UP000887574"/>
    </source>
</evidence>
<feature type="compositionally biased region" description="Polar residues" evidence="1">
    <location>
        <begin position="157"/>
        <end position="194"/>
    </location>
</feature>
<feature type="compositionally biased region" description="Polar residues" evidence="1">
    <location>
        <begin position="217"/>
        <end position="227"/>
    </location>
</feature>
<dbReference type="Proteomes" id="UP000887574">
    <property type="component" value="Unplaced"/>
</dbReference>
<feature type="region of interest" description="Disordered" evidence="1">
    <location>
        <begin position="217"/>
        <end position="236"/>
    </location>
</feature>
<feature type="signal peptide" evidence="2">
    <location>
        <begin position="1"/>
        <end position="17"/>
    </location>
</feature>
<evidence type="ECO:0000256" key="2">
    <source>
        <dbReference type="SAM" id="SignalP"/>
    </source>
</evidence>
<feature type="compositionally biased region" description="Low complexity" evidence="1">
    <location>
        <begin position="132"/>
        <end position="156"/>
    </location>
</feature>
<sequence>MFLKCVIYLWILSFAEGNSSQGIRESHELSDPDQKRECPCKLAPKRRSVDVLGLSRAKRYTSSSSTAFASFNADYSKQCNSYGDRIICFRSYKSAIAAPPTDFTCWNLANGGINCTETENLRFLDNNERYFSSPSSSQQYPQPQQQHNPPSYSSPNAQPARTNEYGSKSYSSPNAQQTSGYGQPIDQSINNSQIRPKPSNEPMPKDSDFGAALVSFTSPQQQLNVRVNQPDPYHSH</sequence>
<accession>A0A915EQU6</accession>
<evidence type="ECO:0000313" key="4">
    <source>
        <dbReference type="WBParaSite" id="jg8829"/>
    </source>
</evidence>
<proteinExistence type="predicted"/>
<dbReference type="AlphaFoldDB" id="A0A915EQU6"/>
<dbReference type="WBParaSite" id="jg8829">
    <property type="protein sequence ID" value="jg8829"/>
    <property type="gene ID" value="jg8829"/>
</dbReference>